<dbReference type="Gene3D" id="3.90.1590.10">
    <property type="entry name" value="glutathione-dependent formaldehyde- activating enzyme (gfa)"/>
    <property type="match status" value="1"/>
</dbReference>
<dbReference type="PANTHER" id="PTHR33337:SF40">
    <property type="entry name" value="CENP-V_GFA DOMAIN-CONTAINING PROTEIN-RELATED"/>
    <property type="match status" value="1"/>
</dbReference>
<evidence type="ECO:0000256" key="2">
    <source>
        <dbReference type="ARBA" id="ARBA00022723"/>
    </source>
</evidence>
<keyword evidence="4" id="KW-0456">Lyase</keyword>
<dbReference type="SUPFAM" id="SSF51316">
    <property type="entry name" value="Mss4-like"/>
    <property type="match status" value="1"/>
</dbReference>
<evidence type="ECO:0000256" key="4">
    <source>
        <dbReference type="ARBA" id="ARBA00023239"/>
    </source>
</evidence>
<gene>
    <name evidence="6" type="ORF">RZS32_010290</name>
</gene>
<dbReference type="PROSITE" id="PS51891">
    <property type="entry name" value="CENP_V_GFA"/>
    <property type="match status" value="1"/>
</dbReference>
<dbReference type="Pfam" id="PF04828">
    <property type="entry name" value="GFA"/>
    <property type="match status" value="1"/>
</dbReference>
<evidence type="ECO:0000313" key="7">
    <source>
        <dbReference type="Proteomes" id="UP001281305"/>
    </source>
</evidence>
<reference evidence="6 7" key="1">
    <citation type="submission" date="2024-02" db="EMBL/GenBank/DDBJ databases">
        <title>Roseovarius strain W115 nov., isolated from a marine algae.</title>
        <authorList>
            <person name="Lee M.W."/>
            <person name="Lee J.K."/>
            <person name="Kim J.M."/>
            <person name="Choi D.G."/>
            <person name="Baek J.H."/>
            <person name="Bayburt H."/>
            <person name="Jung J.J."/>
            <person name="Han D.M."/>
            <person name="Jeon C.O."/>
        </authorList>
    </citation>
    <scope>NUCLEOTIDE SEQUENCE [LARGE SCALE GENOMIC DNA]</scope>
    <source>
        <strain evidence="6 7">W115</strain>
    </source>
</reference>
<dbReference type="RefSeq" id="WP_317056893.1">
    <property type="nucleotide sequence ID" value="NZ_CP146606.1"/>
</dbReference>
<proteinExistence type="inferred from homology"/>
<accession>A0ABZ2TAW0</accession>
<evidence type="ECO:0000313" key="6">
    <source>
        <dbReference type="EMBL" id="WYK16822.1"/>
    </source>
</evidence>
<dbReference type="Proteomes" id="UP001281305">
    <property type="component" value="Chromosome"/>
</dbReference>
<name>A0ABZ2TAW0_9RHOB</name>
<dbReference type="PANTHER" id="PTHR33337">
    <property type="entry name" value="GFA DOMAIN-CONTAINING PROTEIN"/>
    <property type="match status" value="1"/>
</dbReference>
<evidence type="ECO:0000256" key="1">
    <source>
        <dbReference type="ARBA" id="ARBA00005495"/>
    </source>
</evidence>
<feature type="domain" description="CENP-V/GFA" evidence="5">
    <location>
        <begin position="3"/>
        <end position="111"/>
    </location>
</feature>
<keyword evidence="2" id="KW-0479">Metal-binding</keyword>
<evidence type="ECO:0000259" key="5">
    <source>
        <dbReference type="PROSITE" id="PS51891"/>
    </source>
</evidence>
<organism evidence="6 7">
    <name type="scientific">Roseovarius rhodophyticola</name>
    <dbReference type="NCBI Taxonomy" id="3080827"/>
    <lineage>
        <taxon>Bacteria</taxon>
        <taxon>Pseudomonadati</taxon>
        <taxon>Pseudomonadota</taxon>
        <taxon>Alphaproteobacteria</taxon>
        <taxon>Rhodobacterales</taxon>
        <taxon>Roseobacteraceae</taxon>
        <taxon>Roseovarius</taxon>
    </lineage>
</organism>
<keyword evidence="7" id="KW-1185">Reference proteome</keyword>
<protein>
    <submittedName>
        <fullName evidence="6">GFA family protein</fullName>
    </submittedName>
</protein>
<dbReference type="EMBL" id="CP146606">
    <property type="protein sequence ID" value="WYK16822.1"/>
    <property type="molecule type" value="Genomic_DNA"/>
</dbReference>
<dbReference type="InterPro" id="IPR011057">
    <property type="entry name" value="Mss4-like_sf"/>
</dbReference>
<sequence>MSTKGHCLCRKITFEMTGPPNWVGHCHCDSCRRSAGAPLVTFVGHPNGHWRWTGETPTVYESSPGNFRHFCSTCGASVAYSSTRYPNELHFHASLLDDPSKLTPQEIYHADERLPWMPEDFPGCAQDKA</sequence>
<comment type="similarity">
    <text evidence="1">Belongs to the Gfa family.</text>
</comment>
<dbReference type="InterPro" id="IPR006913">
    <property type="entry name" value="CENP-V/GFA"/>
</dbReference>
<evidence type="ECO:0000256" key="3">
    <source>
        <dbReference type="ARBA" id="ARBA00022833"/>
    </source>
</evidence>
<keyword evidence="3" id="KW-0862">Zinc</keyword>